<dbReference type="Proteomes" id="UP001610563">
    <property type="component" value="Unassembled WGS sequence"/>
</dbReference>
<evidence type="ECO:0000313" key="2">
    <source>
        <dbReference type="EMBL" id="KAL2799119.1"/>
    </source>
</evidence>
<feature type="transmembrane region" description="Helical" evidence="1">
    <location>
        <begin position="12"/>
        <end position="35"/>
    </location>
</feature>
<proteinExistence type="predicted"/>
<gene>
    <name evidence="2" type="ORF">BJX66DRAFT_293988</name>
</gene>
<keyword evidence="1" id="KW-0472">Membrane</keyword>
<dbReference type="EMBL" id="JBFTWV010000009">
    <property type="protein sequence ID" value="KAL2799119.1"/>
    <property type="molecule type" value="Genomic_DNA"/>
</dbReference>
<sequence length="66" mass="6856">MCRQVGSRAQGSHIPGICVWACAALMIIGGLGPVLDPSCPCSKPIFSRSKITPCVLIAVFPKTGKS</sequence>
<accession>A0ABR4GJ83</accession>
<keyword evidence="3" id="KW-1185">Reference proteome</keyword>
<organism evidence="2 3">
    <name type="scientific">Aspergillus keveii</name>
    <dbReference type="NCBI Taxonomy" id="714993"/>
    <lineage>
        <taxon>Eukaryota</taxon>
        <taxon>Fungi</taxon>
        <taxon>Dikarya</taxon>
        <taxon>Ascomycota</taxon>
        <taxon>Pezizomycotina</taxon>
        <taxon>Eurotiomycetes</taxon>
        <taxon>Eurotiomycetidae</taxon>
        <taxon>Eurotiales</taxon>
        <taxon>Aspergillaceae</taxon>
        <taxon>Aspergillus</taxon>
        <taxon>Aspergillus subgen. Nidulantes</taxon>
    </lineage>
</organism>
<name>A0ABR4GJ83_9EURO</name>
<comment type="caution">
    <text evidence="2">The sequence shown here is derived from an EMBL/GenBank/DDBJ whole genome shotgun (WGS) entry which is preliminary data.</text>
</comment>
<reference evidence="2 3" key="1">
    <citation type="submission" date="2024-07" db="EMBL/GenBank/DDBJ databases">
        <title>Section-level genome sequencing and comparative genomics of Aspergillus sections Usti and Cavernicolus.</title>
        <authorList>
            <consortium name="Lawrence Berkeley National Laboratory"/>
            <person name="Nybo J.L."/>
            <person name="Vesth T.C."/>
            <person name="Theobald S."/>
            <person name="Frisvad J.C."/>
            <person name="Larsen T.O."/>
            <person name="Kjaerboelling I."/>
            <person name="Rothschild-Mancinelli K."/>
            <person name="Lyhne E.K."/>
            <person name="Kogle M.E."/>
            <person name="Barry K."/>
            <person name="Clum A."/>
            <person name="Na H."/>
            <person name="Ledsgaard L."/>
            <person name="Lin J."/>
            <person name="Lipzen A."/>
            <person name="Kuo A."/>
            <person name="Riley R."/>
            <person name="Mondo S."/>
            <person name="Labutti K."/>
            <person name="Haridas S."/>
            <person name="Pangalinan J."/>
            <person name="Salamov A.A."/>
            <person name="Simmons B.A."/>
            <person name="Magnuson J.K."/>
            <person name="Chen J."/>
            <person name="Drula E."/>
            <person name="Henrissat B."/>
            <person name="Wiebenga A."/>
            <person name="Lubbers R.J."/>
            <person name="Gomes A.C."/>
            <person name="Makela M.R."/>
            <person name="Stajich J."/>
            <person name="Grigoriev I.V."/>
            <person name="Mortensen U.H."/>
            <person name="De Vries R.P."/>
            <person name="Baker S.E."/>
            <person name="Andersen M.R."/>
        </authorList>
    </citation>
    <scope>NUCLEOTIDE SEQUENCE [LARGE SCALE GENOMIC DNA]</scope>
    <source>
        <strain evidence="2 3">CBS 209.92</strain>
    </source>
</reference>
<protein>
    <submittedName>
        <fullName evidence="2">Uncharacterized protein</fullName>
    </submittedName>
</protein>
<evidence type="ECO:0000256" key="1">
    <source>
        <dbReference type="SAM" id="Phobius"/>
    </source>
</evidence>
<keyword evidence="1" id="KW-1133">Transmembrane helix</keyword>
<keyword evidence="1" id="KW-0812">Transmembrane</keyword>
<evidence type="ECO:0000313" key="3">
    <source>
        <dbReference type="Proteomes" id="UP001610563"/>
    </source>
</evidence>